<name>A0ABM6GCU6_9BACT</name>
<reference evidence="1 2" key="1">
    <citation type="submission" date="2014-02" db="EMBL/GenBank/DDBJ databases">
        <title>Diversity of Thermotogales isolates from hydrothermal vents.</title>
        <authorList>
            <person name="Haverkamp T.H.A."/>
            <person name="Lossouarn J."/>
            <person name="Geslin C."/>
            <person name="Nesbo C.L."/>
        </authorList>
    </citation>
    <scope>NUCLEOTIDE SEQUENCE [LARGE SCALE GENOMIC DNA]</scope>
    <source>
        <strain evidence="1 2">431</strain>
    </source>
</reference>
<dbReference type="RefSeq" id="WP_012056499.1">
    <property type="nucleotide sequence ID" value="NZ_CP007389.1"/>
</dbReference>
<gene>
    <name evidence="1" type="ORF">BW47_01435</name>
</gene>
<dbReference type="Proteomes" id="UP000185490">
    <property type="component" value="Chromosome"/>
</dbReference>
<proteinExistence type="predicted"/>
<organism evidence="1 2">
    <name type="scientific">Thermosipho melanesiensis</name>
    <dbReference type="NCBI Taxonomy" id="46541"/>
    <lineage>
        <taxon>Bacteria</taxon>
        <taxon>Thermotogati</taxon>
        <taxon>Thermotogota</taxon>
        <taxon>Thermotogae</taxon>
        <taxon>Thermotogales</taxon>
        <taxon>Fervidobacteriaceae</taxon>
        <taxon>Thermosipho</taxon>
    </lineage>
</organism>
<evidence type="ECO:0008006" key="3">
    <source>
        <dbReference type="Google" id="ProtNLM"/>
    </source>
</evidence>
<protein>
    <recommendedName>
        <fullName evidence="3">DNA polymerase III, beta subunit</fullName>
    </recommendedName>
</protein>
<accession>A0ABM6GCU6</accession>
<dbReference type="EMBL" id="CP007389">
    <property type="protein sequence ID" value="APT73335.1"/>
    <property type="molecule type" value="Genomic_DNA"/>
</dbReference>
<evidence type="ECO:0000313" key="1">
    <source>
        <dbReference type="EMBL" id="APT73335.1"/>
    </source>
</evidence>
<sequence length="343" mass="39524">MRLVVNSNEIKKALRLIDKVVGSVEKTNRRVGFAYNHGYLNMFGSDGCLTVKYEVSEMNPTTLSFTLPLDILKFFVYELSGDVYIYSDGRYVFLKAKDESLKLKAEEFHIKKFEERYEKILNVSKNKFLNDLDFVSSHLDESGMVDLFFGDSFKLVAENSGIINYVRRDGKSIPFSWRIPYYSSRHLIKSLQLLNDSDIEIGAGVNALVLKAKHVFNVCGEELDQQALYLLEEELYRAKEFLKVGLKGIRRFLRRAMISGRNSSIKLMGNKNGIFFYASSSKMEYKGHVEIPSPEDFQVITNAYFLRASLNRLGSENLLLMKSNMFLFITTNSKKRFIILPMR</sequence>
<evidence type="ECO:0000313" key="2">
    <source>
        <dbReference type="Proteomes" id="UP000185490"/>
    </source>
</evidence>
<keyword evidence="2" id="KW-1185">Reference proteome</keyword>